<comment type="subcellular location">
    <subcellularLocation>
        <location evidence="1">Cell membrane</location>
        <topology evidence="1">Multi-pass membrane protein</topology>
    </subcellularLocation>
</comment>
<evidence type="ECO:0000313" key="9">
    <source>
        <dbReference type="Proteomes" id="UP000293671"/>
    </source>
</evidence>
<dbReference type="EMBL" id="SHKP01000005">
    <property type="protein sequence ID" value="RZU01161.1"/>
    <property type="molecule type" value="Genomic_DNA"/>
</dbReference>
<evidence type="ECO:0000256" key="2">
    <source>
        <dbReference type="ARBA" id="ARBA00011006"/>
    </source>
</evidence>
<keyword evidence="9" id="KW-1185">Reference proteome</keyword>
<sequence length="83" mass="8489">MGWIGTIVIGLIVGALARFMLPGEQKMGLILTCLLGIGGALIATWLGGMLGFYTQGEAAGWIASVLGAVLLLFVVGKLRSGKG</sequence>
<evidence type="ECO:0000256" key="4">
    <source>
        <dbReference type="ARBA" id="ARBA00022692"/>
    </source>
</evidence>
<proteinExistence type="inferred from homology"/>
<dbReference type="InterPro" id="IPR007341">
    <property type="entry name" value="Transgly_assoc"/>
</dbReference>
<dbReference type="GO" id="GO:0005886">
    <property type="term" value="C:plasma membrane"/>
    <property type="evidence" value="ECO:0007669"/>
    <property type="project" value="UniProtKB-SubCell"/>
</dbReference>
<dbReference type="Proteomes" id="UP000293671">
    <property type="component" value="Unassembled WGS sequence"/>
</dbReference>
<dbReference type="PANTHER" id="PTHR33884:SF7">
    <property type="entry name" value="BSL8023 PROTEIN"/>
    <property type="match status" value="1"/>
</dbReference>
<evidence type="ECO:0000256" key="1">
    <source>
        <dbReference type="ARBA" id="ARBA00004651"/>
    </source>
</evidence>
<keyword evidence="6 7" id="KW-0472">Membrane</keyword>
<comment type="similarity">
    <text evidence="2">Belongs to the UPF0410 family.</text>
</comment>
<feature type="transmembrane region" description="Helical" evidence="7">
    <location>
        <begin position="28"/>
        <end position="52"/>
    </location>
</feature>
<keyword evidence="4 7" id="KW-0812">Transmembrane</keyword>
<keyword evidence="3" id="KW-1003">Cell membrane</keyword>
<organism evidence="8 9">
    <name type="scientific">Rivibacter subsaxonicus</name>
    <dbReference type="NCBI Taxonomy" id="457575"/>
    <lineage>
        <taxon>Bacteria</taxon>
        <taxon>Pseudomonadati</taxon>
        <taxon>Pseudomonadota</taxon>
        <taxon>Betaproteobacteria</taxon>
        <taxon>Burkholderiales</taxon>
        <taxon>Rivibacter</taxon>
    </lineage>
</organism>
<feature type="transmembrane region" description="Helical" evidence="7">
    <location>
        <begin position="58"/>
        <end position="76"/>
    </location>
</feature>
<evidence type="ECO:0000256" key="3">
    <source>
        <dbReference type="ARBA" id="ARBA00022475"/>
    </source>
</evidence>
<accession>A0A4Q7VWQ6</accession>
<dbReference type="Pfam" id="PF04226">
    <property type="entry name" value="Transgly_assoc"/>
    <property type="match status" value="1"/>
</dbReference>
<dbReference type="RefSeq" id="WP_130431569.1">
    <property type="nucleotide sequence ID" value="NZ_SHKP01000005.1"/>
</dbReference>
<evidence type="ECO:0000256" key="6">
    <source>
        <dbReference type="ARBA" id="ARBA00023136"/>
    </source>
</evidence>
<keyword evidence="5 7" id="KW-1133">Transmembrane helix</keyword>
<evidence type="ECO:0000256" key="5">
    <source>
        <dbReference type="ARBA" id="ARBA00022989"/>
    </source>
</evidence>
<reference evidence="8 9" key="1">
    <citation type="submission" date="2019-02" db="EMBL/GenBank/DDBJ databases">
        <title>Genomic Encyclopedia of Type Strains, Phase IV (KMG-IV): sequencing the most valuable type-strain genomes for metagenomic binning, comparative biology and taxonomic classification.</title>
        <authorList>
            <person name="Goeker M."/>
        </authorList>
    </citation>
    <scope>NUCLEOTIDE SEQUENCE [LARGE SCALE GENOMIC DNA]</scope>
    <source>
        <strain evidence="8 9">DSM 19570</strain>
    </source>
</reference>
<comment type="caution">
    <text evidence="8">The sequence shown here is derived from an EMBL/GenBank/DDBJ whole genome shotgun (WGS) entry which is preliminary data.</text>
</comment>
<dbReference type="PANTHER" id="PTHR33884">
    <property type="entry name" value="UPF0410 PROTEIN YMGE"/>
    <property type="match status" value="1"/>
</dbReference>
<dbReference type="SUPFAM" id="SSF81345">
    <property type="entry name" value="ABC transporter involved in vitamin B12 uptake, BtuC"/>
    <property type="match status" value="1"/>
</dbReference>
<protein>
    <submittedName>
        <fullName evidence="8">Putative membrane protein YeaQ/YmgE (Transglycosylase-associated protein family)</fullName>
    </submittedName>
</protein>
<gene>
    <name evidence="8" type="ORF">EV670_1877</name>
</gene>
<dbReference type="InterPro" id="IPR037294">
    <property type="entry name" value="ABC_BtuC-like"/>
</dbReference>
<name>A0A4Q7VWQ6_9BURK</name>
<dbReference type="AlphaFoldDB" id="A0A4Q7VWQ6"/>
<feature type="transmembrane region" description="Helical" evidence="7">
    <location>
        <begin position="6"/>
        <end position="21"/>
    </location>
</feature>
<evidence type="ECO:0000313" key="8">
    <source>
        <dbReference type="EMBL" id="RZU01161.1"/>
    </source>
</evidence>
<evidence type="ECO:0000256" key="7">
    <source>
        <dbReference type="SAM" id="Phobius"/>
    </source>
</evidence>